<dbReference type="EMBL" id="JABWDY010028701">
    <property type="protein sequence ID" value="KAF5186911.1"/>
    <property type="molecule type" value="Genomic_DNA"/>
</dbReference>
<dbReference type="AlphaFoldDB" id="A0A7J6VQ48"/>
<reference evidence="2 3" key="1">
    <citation type="submission" date="2020-06" db="EMBL/GenBank/DDBJ databases">
        <title>Transcriptomic and genomic resources for Thalictrum thalictroides and T. hernandezii: Facilitating candidate gene discovery in an emerging model plant lineage.</title>
        <authorList>
            <person name="Arias T."/>
            <person name="Riano-Pachon D.M."/>
            <person name="Di Stilio V.S."/>
        </authorList>
    </citation>
    <scope>NUCLEOTIDE SEQUENCE [LARGE SCALE GENOMIC DNA]</scope>
    <source>
        <strain evidence="3">cv. WT478/WT964</strain>
        <tissue evidence="2">Leaves</tissue>
    </source>
</reference>
<name>A0A7J6VQ48_THATH</name>
<organism evidence="2 3">
    <name type="scientific">Thalictrum thalictroides</name>
    <name type="common">Rue-anemone</name>
    <name type="synonym">Anemone thalictroides</name>
    <dbReference type="NCBI Taxonomy" id="46969"/>
    <lineage>
        <taxon>Eukaryota</taxon>
        <taxon>Viridiplantae</taxon>
        <taxon>Streptophyta</taxon>
        <taxon>Embryophyta</taxon>
        <taxon>Tracheophyta</taxon>
        <taxon>Spermatophyta</taxon>
        <taxon>Magnoliopsida</taxon>
        <taxon>Ranunculales</taxon>
        <taxon>Ranunculaceae</taxon>
        <taxon>Thalictroideae</taxon>
        <taxon>Thalictrum</taxon>
    </lineage>
</organism>
<comment type="caution">
    <text evidence="2">The sequence shown here is derived from an EMBL/GenBank/DDBJ whole genome shotgun (WGS) entry which is preliminary data.</text>
</comment>
<keyword evidence="3" id="KW-1185">Reference proteome</keyword>
<sequence length="88" mass="10453">MYVFERYMKFLKGFVRNKAKPEGLIAKYEVKPYEQIHLNELKLQDENLVTNEGLLWKMHAESFSSWLKDKIMADESWFVGHIGYAGYC</sequence>
<dbReference type="Pfam" id="PF13960">
    <property type="entry name" value="DUF4218"/>
    <property type="match status" value="1"/>
</dbReference>
<gene>
    <name evidence="2" type="ORF">FRX31_023502</name>
</gene>
<proteinExistence type="predicted"/>
<dbReference type="PANTHER" id="PTHR48258">
    <property type="entry name" value="DUF4218 DOMAIN-CONTAINING PROTEIN-RELATED"/>
    <property type="match status" value="1"/>
</dbReference>
<dbReference type="OrthoDB" id="1886754at2759"/>
<evidence type="ECO:0000313" key="2">
    <source>
        <dbReference type="EMBL" id="KAF5186911.1"/>
    </source>
</evidence>
<feature type="domain" description="DUF4218" evidence="1">
    <location>
        <begin position="1"/>
        <end position="31"/>
    </location>
</feature>
<dbReference type="InterPro" id="IPR025452">
    <property type="entry name" value="DUF4218"/>
</dbReference>
<protein>
    <recommendedName>
        <fullName evidence="1">DUF4218 domain-containing protein</fullName>
    </recommendedName>
</protein>
<evidence type="ECO:0000259" key="1">
    <source>
        <dbReference type="Pfam" id="PF13960"/>
    </source>
</evidence>
<dbReference type="Proteomes" id="UP000554482">
    <property type="component" value="Unassembled WGS sequence"/>
</dbReference>
<evidence type="ECO:0000313" key="3">
    <source>
        <dbReference type="Proteomes" id="UP000554482"/>
    </source>
</evidence>
<accession>A0A7J6VQ48</accession>